<accession>A0ABT2JNF9</accession>
<feature type="domain" description="Response regulatory" evidence="8">
    <location>
        <begin position="8"/>
        <end position="124"/>
    </location>
</feature>
<evidence type="ECO:0000256" key="3">
    <source>
        <dbReference type="ARBA" id="ARBA00023125"/>
    </source>
</evidence>
<keyword evidence="4" id="KW-0804">Transcription</keyword>
<gene>
    <name evidence="9" type="ORF">LHJ74_03730</name>
</gene>
<dbReference type="InterPro" id="IPR000792">
    <property type="entry name" value="Tscrpt_reg_LuxR_C"/>
</dbReference>
<dbReference type="Pfam" id="PF00196">
    <property type="entry name" value="GerE"/>
    <property type="match status" value="1"/>
</dbReference>
<comment type="caution">
    <text evidence="9">The sequence shown here is derived from an EMBL/GenBank/DDBJ whole genome shotgun (WGS) entry which is preliminary data.</text>
</comment>
<dbReference type="InterPro" id="IPR016032">
    <property type="entry name" value="Sig_transdc_resp-reg_C-effctor"/>
</dbReference>
<evidence type="ECO:0000259" key="7">
    <source>
        <dbReference type="PROSITE" id="PS50043"/>
    </source>
</evidence>
<feature type="compositionally biased region" description="Basic and acidic residues" evidence="6">
    <location>
        <begin position="143"/>
        <end position="168"/>
    </location>
</feature>
<dbReference type="InterPro" id="IPR058245">
    <property type="entry name" value="NreC/VraR/RcsB-like_REC"/>
</dbReference>
<dbReference type="RefSeq" id="WP_260216043.1">
    <property type="nucleotide sequence ID" value="NZ_JAJAGO010000002.1"/>
</dbReference>
<dbReference type="SMART" id="SM00448">
    <property type="entry name" value="REC"/>
    <property type="match status" value="1"/>
</dbReference>
<evidence type="ECO:0000256" key="5">
    <source>
        <dbReference type="PROSITE-ProRule" id="PRU00169"/>
    </source>
</evidence>
<evidence type="ECO:0000313" key="9">
    <source>
        <dbReference type="EMBL" id="MCT2589054.1"/>
    </source>
</evidence>
<feature type="region of interest" description="Disordered" evidence="6">
    <location>
        <begin position="143"/>
        <end position="171"/>
    </location>
</feature>
<keyword evidence="3" id="KW-0238">DNA-binding</keyword>
<dbReference type="EMBL" id="JAJAGO010000002">
    <property type="protein sequence ID" value="MCT2589054.1"/>
    <property type="molecule type" value="Genomic_DNA"/>
</dbReference>
<keyword evidence="2" id="KW-0805">Transcription regulation</keyword>
<dbReference type="InterPro" id="IPR001789">
    <property type="entry name" value="Sig_transdc_resp-reg_receiver"/>
</dbReference>
<organism evidence="9 10">
    <name type="scientific">Streptomyces gossypii</name>
    <dbReference type="NCBI Taxonomy" id="2883101"/>
    <lineage>
        <taxon>Bacteria</taxon>
        <taxon>Bacillati</taxon>
        <taxon>Actinomycetota</taxon>
        <taxon>Actinomycetes</taxon>
        <taxon>Kitasatosporales</taxon>
        <taxon>Streptomycetaceae</taxon>
        <taxon>Streptomyces</taxon>
    </lineage>
</organism>
<feature type="domain" description="HTH luxR-type" evidence="7">
    <location>
        <begin position="166"/>
        <end position="231"/>
    </location>
</feature>
<dbReference type="CDD" id="cd06170">
    <property type="entry name" value="LuxR_C_like"/>
    <property type="match status" value="1"/>
</dbReference>
<evidence type="ECO:0000259" key="8">
    <source>
        <dbReference type="PROSITE" id="PS50110"/>
    </source>
</evidence>
<evidence type="ECO:0000256" key="6">
    <source>
        <dbReference type="SAM" id="MobiDB-lite"/>
    </source>
</evidence>
<evidence type="ECO:0000313" key="10">
    <source>
        <dbReference type="Proteomes" id="UP001156389"/>
    </source>
</evidence>
<protein>
    <submittedName>
        <fullName evidence="9">Response regulator transcription factor</fullName>
    </submittedName>
</protein>
<dbReference type="Gene3D" id="3.40.50.2300">
    <property type="match status" value="1"/>
</dbReference>
<dbReference type="PRINTS" id="PR00038">
    <property type="entry name" value="HTHLUXR"/>
</dbReference>
<name>A0ABT2JNF9_9ACTN</name>
<evidence type="ECO:0000256" key="4">
    <source>
        <dbReference type="ARBA" id="ARBA00023163"/>
    </source>
</evidence>
<dbReference type="SUPFAM" id="SSF46894">
    <property type="entry name" value="C-terminal effector domain of the bipartite response regulators"/>
    <property type="match status" value="1"/>
</dbReference>
<dbReference type="InterPro" id="IPR039420">
    <property type="entry name" value="WalR-like"/>
</dbReference>
<proteinExistence type="predicted"/>
<evidence type="ECO:0000256" key="1">
    <source>
        <dbReference type="ARBA" id="ARBA00022553"/>
    </source>
</evidence>
<evidence type="ECO:0000256" key="2">
    <source>
        <dbReference type="ARBA" id="ARBA00023015"/>
    </source>
</evidence>
<dbReference type="InterPro" id="IPR011006">
    <property type="entry name" value="CheY-like_superfamily"/>
</dbReference>
<dbReference type="PANTHER" id="PTHR43214">
    <property type="entry name" value="TWO-COMPONENT RESPONSE REGULATOR"/>
    <property type="match status" value="1"/>
</dbReference>
<reference evidence="9 10" key="1">
    <citation type="submission" date="2021-10" db="EMBL/GenBank/DDBJ databases">
        <title>Streptomyces gossypii sp. nov., isolated from soil collected from cotton field.</title>
        <authorList>
            <person name="Ge X."/>
            <person name="Chen X."/>
            <person name="Liu W."/>
        </authorList>
    </citation>
    <scope>NUCLEOTIDE SEQUENCE [LARGE SCALE GENOMIC DNA]</scope>
    <source>
        <strain evidence="9 10">N2-109</strain>
    </source>
</reference>
<dbReference type="PANTHER" id="PTHR43214:SF24">
    <property type="entry name" value="TRANSCRIPTIONAL REGULATORY PROTEIN NARL-RELATED"/>
    <property type="match status" value="1"/>
</dbReference>
<dbReference type="Proteomes" id="UP001156389">
    <property type="component" value="Unassembled WGS sequence"/>
</dbReference>
<sequence>MHQQGNITVFLVDDHEVVRRGVHDLLATEPDIEVVGEAGTAAEALARIPAARPDVAVLDVRLPDGSGVEVCREIRSRSEHVRCLMLTSFADDEALFDAIMAGASGYVLKAIRGTELLTAVRDVAAGRSLLDPEATHRVLERLREGAGARPDDRSGERSGERSGVRPDDPLAGLTDQERKILDLIGEGLTNRAIGERLQLAEKTIKNYVSGLLAKLSMSRRSQAAAYVARLRAEEER</sequence>
<dbReference type="CDD" id="cd17535">
    <property type="entry name" value="REC_NarL-like"/>
    <property type="match status" value="1"/>
</dbReference>
<feature type="modified residue" description="4-aspartylphosphate" evidence="5">
    <location>
        <position position="59"/>
    </location>
</feature>
<dbReference type="PROSITE" id="PS50110">
    <property type="entry name" value="RESPONSE_REGULATORY"/>
    <property type="match status" value="1"/>
</dbReference>
<dbReference type="SUPFAM" id="SSF52172">
    <property type="entry name" value="CheY-like"/>
    <property type="match status" value="1"/>
</dbReference>
<keyword evidence="1 5" id="KW-0597">Phosphoprotein</keyword>
<keyword evidence="10" id="KW-1185">Reference proteome</keyword>
<dbReference type="SMART" id="SM00421">
    <property type="entry name" value="HTH_LUXR"/>
    <property type="match status" value="1"/>
</dbReference>
<dbReference type="Pfam" id="PF00072">
    <property type="entry name" value="Response_reg"/>
    <property type="match status" value="1"/>
</dbReference>
<dbReference type="PROSITE" id="PS50043">
    <property type="entry name" value="HTH_LUXR_2"/>
    <property type="match status" value="1"/>
</dbReference>